<dbReference type="Proteomes" id="UP000504633">
    <property type="component" value="Unplaced"/>
</dbReference>
<feature type="region of interest" description="Disordered" evidence="1">
    <location>
        <begin position="174"/>
        <end position="209"/>
    </location>
</feature>
<name>A0A6J2SPM6_DROHY</name>
<organism evidence="2 3">
    <name type="scientific">Drosophila hydei</name>
    <name type="common">Fruit fly</name>
    <dbReference type="NCBI Taxonomy" id="7224"/>
    <lineage>
        <taxon>Eukaryota</taxon>
        <taxon>Metazoa</taxon>
        <taxon>Ecdysozoa</taxon>
        <taxon>Arthropoda</taxon>
        <taxon>Hexapoda</taxon>
        <taxon>Insecta</taxon>
        <taxon>Pterygota</taxon>
        <taxon>Neoptera</taxon>
        <taxon>Endopterygota</taxon>
        <taxon>Diptera</taxon>
        <taxon>Brachycera</taxon>
        <taxon>Muscomorpha</taxon>
        <taxon>Ephydroidea</taxon>
        <taxon>Drosophilidae</taxon>
        <taxon>Drosophila</taxon>
    </lineage>
</organism>
<dbReference type="OrthoDB" id="7826006at2759"/>
<feature type="compositionally biased region" description="Basic residues" evidence="1">
    <location>
        <begin position="62"/>
        <end position="80"/>
    </location>
</feature>
<dbReference type="KEGG" id="dhe:111595193"/>
<evidence type="ECO:0000313" key="2">
    <source>
        <dbReference type="Proteomes" id="UP000504633"/>
    </source>
</evidence>
<feature type="compositionally biased region" description="Low complexity" evidence="1">
    <location>
        <begin position="1"/>
        <end position="19"/>
    </location>
</feature>
<evidence type="ECO:0000313" key="3">
    <source>
        <dbReference type="RefSeq" id="XP_030079678.1"/>
    </source>
</evidence>
<feature type="region of interest" description="Disordered" evidence="1">
    <location>
        <begin position="1"/>
        <end position="25"/>
    </location>
</feature>
<feature type="non-terminal residue" evidence="3">
    <location>
        <position position="1"/>
    </location>
</feature>
<feature type="region of interest" description="Disordered" evidence="1">
    <location>
        <begin position="42"/>
        <end position="101"/>
    </location>
</feature>
<evidence type="ECO:0000256" key="1">
    <source>
        <dbReference type="SAM" id="MobiDB-lite"/>
    </source>
</evidence>
<dbReference type="AlphaFoldDB" id="A0A6J2SPM6"/>
<protein>
    <submittedName>
        <fullName evidence="3">Uncharacterized protein LOC111595193</fullName>
    </submittedName>
</protein>
<reference evidence="3" key="1">
    <citation type="submission" date="2025-08" db="UniProtKB">
        <authorList>
            <consortium name="RefSeq"/>
        </authorList>
    </citation>
    <scope>IDENTIFICATION</scope>
    <source>
        <strain evidence="3">15085-1641.00</strain>
        <tissue evidence="3">Whole body</tissue>
    </source>
</reference>
<dbReference type="RefSeq" id="XP_030079678.1">
    <property type="nucleotide sequence ID" value="XM_030223818.1"/>
</dbReference>
<gene>
    <name evidence="3" type="primary">LOC111595193</name>
</gene>
<feature type="compositionally biased region" description="Basic and acidic residues" evidence="1">
    <location>
        <begin position="42"/>
        <end position="61"/>
    </location>
</feature>
<proteinExistence type="predicted"/>
<accession>A0A6J2SPM6</accession>
<keyword evidence="2" id="KW-1185">Reference proteome</keyword>
<dbReference type="GeneID" id="111595193"/>
<sequence length="209" mass="24490">LSHKSVSQSSSQSISQSAQIGVPPDRLSADCQKFIYLTPKKVDTDTTVRRTDTESHREKGKQTRTKKYTHTHTYTQRKKERSREEEAAMNPPRPRQLNMRQRRPQPELHWGPNEEQQHEYDRFIPPLVAARLQHENPVDVARFVQNLRIILQRQRVHFDMGEGDGVHVWSWRLPPRPIDQDGGGDDIRPRRRIQPQMLPAADQLPEPRH</sequence>